<sequence length="402" mass="43933">MAFSTASNMRVSAIEFKKVQAQKECKPLVCSACHRRARSAKRVQGGMSARIPVQFAKAGSSLSHASLRTNGLRPQNSRQRRLHATASSAAAAPEPENTQDKASAAAFLSAFWKFLRPHTIRGTLLGTSAVVTRVLMENSFFIDWALLPRALLGLVALLCGNGYIVGINQIYDVEIDQVNKPFLPMASGELTVTQAWSLCAALAVGGMAIVLTQFDTLISSLYAFGLFLGTIYSVPPLRLKRSAVAAFMIIATVRGFLLNFGVYHATRAALGLTFQWSPPITFITCFVTLFATVIAITKDLPDIQGDREGNIDTFATRFGERAITFLGSGLLLVNYAGAIIAGLTIPAFNMPLMVGAHALLGLSVIFETFKLDKQKYSVDGIRDFYRHIWNIFYCEYLLLPFL</sequence>
<reference evidence="13 14" key="1">
    <citation type="journal article" date="2015" name="Genome Biol. Evol.">
        <title>Comparative Genomics of a Bacterivorous Green Alga Reveals Evolutionary Causalities and Consequences of Phago-Mixotrophic Mode of Nutrition.</title>
        <authorList>
            <person name="Burns J.A."/>
            <person name="Paasch A."/>
            <person name="Narechania A."/>
            <person name="Kim E."/>
        </authorList>
    </citation>
    <scope>NUCLEOTIDE SEQUENCE [LARGE SCALE GENOMIC DNA]</scope>
    <source>
        <strain evidence="13 14">PLY_AMNH</strain>
    </source>
</reference>
<comment type="caution">
    <text evidence="13">The sequence shown here is derived from an EMBL/GenBank/DDBJ whole genome shotgun (WGS) entry which is preliminary data.</text>
</comment>
<dbReference type="GO" id="GO:0009507">
    <property type="term" value="C:chloroplast"/>
    <property type="evidence" value="ECO:0007669"/>
    <property type="project" value="UniProtKB-SubCell"/>
</dbReference>
<feature type="transmembrane region" description="Helical" evidence="12">
    <location>
        <begin position="242"/>
        <end position="264"/>
    </location>
</feature>
<feature type="transmembrane region" description="Helical" evidence="12">
    <location>
        <begin position="217"/>
        <end position="235"/>
    </location>
</feature>
<evidence type="ECO:0000256" key="7">
    <source>
        <dbReference type="ARBA" id="ARBA00022692"/>
    </source>
</evidence>
<feature type="transmembrane region" description="Helical" evidence="12">
    <location>
        <begin position="276"/>
        <end position="297"/>
    </location>
</feature>
<evidence type="ECO:0000256" key="5">
    <source>
        <dbReference type="ARBA" id="ARBA00022640"/>
    </source>
</evidence>
<dbReference type="InterPro" id="IPR000537">
    <property type="entry name" value="UbiA_prenyltransferase"/>
</dbReference>
<keyword evidence="7 12" id="KW-0812">Transmembrane</keyword>
<accession>A0AAE0KW72</accession>
<proteinExistence type="inferred from homology"/>
<evidence type="ECO:0000256" key="6">
    <source>
        <dbReference type="ARBA" id="ARBA00022679"/>
    </source>
</evidence>
<dbReference type="Proteomes" id="UP001190700">
    <property type="component" value="Unassembled WGS sequence"/>
</dbReference>
<dbReference type="NCBIfam" id="NF009525">
    <property type="entry name" value="PRK12887.1"/>
    <property type="match status" value="1"/>
</dbReference>
<dbReference type="CDD" id="cd13960">
    <property type="entry name" value="PT_UbiA_HPT1"/>
    <property type="match status" value="1"/>
</dbReference>
<feature type="compositionally biased region" description="Polar residues" evidence="11">
    <location>
        <begin position="67"/>
        <end position="77"/>
    </location>
</feature>
<keyword evidence="14" id="KW-1185">Reference proteome</keyword>
<dbReference type="InterPro" id="IPR044878">
    <property type="entry name" value="UbiA_sf"/>
</dbReference>
<feature type="transmembrane region" description="Helical" evidence="12">
    <location>
        <begin position="347"/>
        <end position="366"/>
    </location>
</feature>
<keyword evidence="8" id="KW-0809">Transit peptide</keyword>
<evidence type="ECO:0000256" key="11">
    <source>
        <dbReference type="SAM" id="MobiDB-lite"/>
    </source>
</evidence>
<organism evidence="13 14">
    <name type="scientific">Cymbomonas tetramitiformis</name>
    <dbReference type="NCBI Taxonomy" id="36881"/>
    <lineage>
        <taxon>Eukaryota</taxon>
        <taxon>Viridiplantae</taxon>
        <taxon>Chlorophyta</taxon>
        <taxon>Pyramimonadophyceae</taxon>
        <taxon>Pyramimonadales</taxon>
        <taxon>Pyramimonadaceae</taxon>
        <taxon>Cymbomonas</taxon>
    </lineage>
</organism>
<keyword evidence="10 12" id="KW-0472">Membrane</keyword>
<dbReference type="GO" id="GO:0004659">
    <property type="term" value="F:prenyltransferase activity"/>
    <property type="evidence" value="ECO:0007669"/>
    <property type="project" value="InterPro"/>
</dbReference>
<feature type="transmembrane region" description="Helical" evidence="12">
    <location>
        <begin position="190"/>
        <end position="211"/>
    </location>
</feature>
<name>A0AAE0KW72_9CHLO</name>
<evidence type="ECO:0000256" key="2">
    <source>
        <dbReference type="ARBA" id="ARBA00004229"/>
    </source>
</evidence>
<dbReference type="Pfam" id="PF01040">
    <property type="entry name" value="UbiA"/>
    <property type="match status" value="1"/>
</dbReference>
<dbReference type="InterPro" id="IPR044502">
    <property type="entry name" value="AtHST-like"/>
</dbReference>
<dbReference type="PANTHER" id="PTHR43009:SF10">
    <property type="entry name" value="HOMOGENTISATE SOLANESYLTRANSFERASE, CHLOROPLASTIC"/>
    <property type="match status" value="1"/>
</dbReference>
<dbReference type="PANTHER" id="PTHR43009">
    <property type="entry name" value="HOMOGENTISATE SOLANESYLTRANSFERASE, CHLOROPLASTIC"/>
    <property type="match status" value="1"/>
</dbReference>
<evidence type="ECO:0000256" key="1">
    <source>
        <dbReference type="ARBA" id="ARBA00004141"/>
    </source>
</evidence>
<keyword evidence="6" id="KW-0808">Transferase</keyword>
<gene>
    <name evidence="13" type="ORF">CYMTET_28131</name>
</gene>
<keyword evidence="4" id="KW-0150">Chloroplast</keyword>
<evidence type="ECO:0000313" key="13">
    <source>
        <dbReference type="EMBL" id="KAK3263043.1"/>
    </source>
</evidence>
<evidence type="ECO:0000256" key="9">
    <source>
        <dbReference type="ARBA" id="ARBA00022989"/>
    </source>
</evidence>
<keyword evidence="5" id="KW-0934">Plastid</keyword>
<dbReference type="Gene3D" id="1.10.357.140">
    <property type="entry name" value="UbiA prenyltransferase"/>
    <property type="match status" value="1"/>
</dbReference>
<evidence type="ECO:0000256" key="12">
    <source>
        <dbReference type="SAM" id="Phobius"/>
    </source>
</evidence>
<evidence type="ECO:0000256" key="10">
    <source>
        <dbReference type="ARBA" id="ARBA00023136"/>
    </source>
</evidence>
<dbReference type="GO" id="GO:0016020">
    <property type="term" value="C:membrane"/>
    <property type="evidence" value="ECO:0007669"/>
    <property type="project" value="UniProtKB-SubCell"/>
</dbReference>
<evidence type="ECO:0000256" key="8">
    <source>
        <dbReference type="ARBA" id="ARBA00022946"/>
    </source>
</evidence>
<comment type="subcellular location">
    <subcellularLocation>
        <location evidence="1">Membrane</location>
        <topology evidence="1">Multi-pass membrane protein</topology>
    </subcellularLocation>
    <subcellularLocation>
        <location evidence="2">Plastid</location>
        <location evidence="2">Chloroplast</location>
    </subcellularLocation>
</comment>
<dbReference type="EMBL" id="LGRX02015779">
    <property type="protein sequence ID" value="KAK3263043.1"/>
    <property type="molecule type" value="Genomic_DNA"/>
</dbReference>
<evidence type="ECO:0000256" key="4">
    <source>
        <dbReference type="ARBA" id="ARBA00022528"/>
    </source>
</evidence>
<feature type="transmembrane region" description="Helical" evidence="12">
    <location>
        <begin position="318"/>
        <end position="341"/>
    </location>
</feature>
<evidence type="ECO:0000256" key="3">
    <source>
        <dbReference type="ARBA" id="ARBA00005985"/>
    </source>
</evidence>
<feature type="region of interest" description="Disordered" evidence="11">
    <location>
        <begin position="67"/>
        <end position="97"/>
    </location>
</feature>
<keyword evidence="9 12" id="KW-1133">Transmembrane helix</keyword>
<dbReference type="AlphaFoldDB" id="A0AAE0KW72"/>
<comment type="similarity">
    <text evidence="3">Belongs to the UbiA prenyltransferase family.</text>
</comment>
<evidence type="ECO:0000313" key="14">
    <source>
        <dbReference type="Proteomes" id="UP001190700"/>
    </source>
</evidence>
<protein>
    <submittedName>
        <fullName evidence="13">UbiA prenyltransferase</fullName>
    </submittedName>
</protein>